<evidence type="ECO:0000256" key="1">
    <source>
        <dbReference type="SAM" id="Phobius"/>
    </source>
</evidence>
<dbReference type="GeneID" id="117653710"/>
<dbReference type="KEGG" id="tpal:117653710"/>
<proteinExistence type="predicted"/>
<sequence>MTDVTNTNEKRQVYGHEWHLVPGPRDIKATRTRRGQQLSTMFGRACFAVTVLVAVLVCHLTVPVAPEPTPLFSGARNAISNAFGAAAAVHSSIRTAAAKQARLKQFRSCLSSAANKIPNGKELAQRYMFHNLRTCVDVNKTARDALACYDPTTKEPALKQLARLIVPCMKLK</sequence>
<keyword evidence="1" id="KW-0472">Membrane</keyword>
<dbReference type="InParanoid" id="A0A6P9ABF7"/>
<protein>
    <submittedName>
        <fullName evidence="3">Uncharacterized protein LOC117653710</fullName>
    </submittedName>
</protein>
<organism evidence="3">
    <name type="scientific">Thrips palmi</name>
    <name type="common">Melon thrips</name>
    <dbReference type="NCBI Taxonomy" id="161013"/>
    <lineage>
        <taxon>Eukaryota</taxon>
        <taxon>Metazoa</taxon>
        <taxon>Ecdysozoa</taxon>
        <taxon>Arthropoda</taxon>
        <taxon>Hexapoda</taxon>
        <taxon>Insecta</taxon>
        <taxon>Pterygota</taxon>
        <taxon>Neoptera</taxon>
        <taxon>Paraneoptera</taxon>
        <taxon>Thysanoptera</taxon>
        <taxon>Terebrantia</taxon>
        <taxon>Thripoidea</taxon>
        <taxon>Thripidae</taxon>
        <taxon>Thrips</taxon>
    </lineage>
</organism>
<accession>A0A6P9ABF7</accession>
<reference evidence="3" key="1">
    <citation type="submission" date="2025-08" db="UniProtKB">
        <authorList>
            <consortium name="RefSeq"/>
        </authorList>
    </citation>
    <scope>IDENTIFICATION</scope>
    <source>
        <tissue evidence="3">Total insect</tissue>
    </source>
</reference>
<keyword evidence="1" id="KW-1133">Transmembrane helix</keyword>
<keyword evidence="2" id="KW-1185">Reference proteome</keyword>
<keyword evidence="1" id="KW-0812">Transmembrane</keyword>
<evidence type="ECO:0000313" key="2">
    <source>
        <dbReference type="Proteomes" id="UP000515158"/>
    </source>
</evidence>
<feature type="transmembrane region" description="Helical" evidence="1">
    <location>
        <begin position="41"/>
        <end position="66"/>
    </location>
</feature>
<dbReference type="AlphaFoldDB" id="A0A6P9ABF7"/>
<dbReference type="RefSeq" id="XP_034255448.1">
    <property type="nucleotide sequence ID" value="XM_034399557.1"/>
</dbReference>
<name>A0A6P9ABF7_THRPL</name>
<gene>
    <name evidence="3" type="primary">LOC117653710</name>
</gene>
<evidence type="ECO:0000313" key="3">
    <source>
        <dbReference type="RefSeq" id="XP_034255448.1"/>
    </source>
</evidence>
<dbReference type="Proteomes" id="UP000515158">
    <property type="component" value="Unplaced"/>
</dbReference>